<evidence type="ECO:0000256" key="6">
    <source>
        <dbReference type="ARBA" id="ARBA00023211"/>
    </source>
</evidence>
<feature type="binding site" evidence="9">
    <location>
        <position position="127"/>
    </location>
    <ligand>
        <name>NADPH</name>
        <dbReference type="ChEBI" id="CHEBI:57783"/>
    </ligand>
</feature>
<feature type="binding site" evidence="9">
    <location>
        <position position="12"/>
    </location>
    <ligand>
        <name>NADPH</name>
        <dbReference type="ChEBI" id="CHEBI:57783"/>
    </ligand>
</feature>
<feature type="domain" description="1-deoxy-D-xylulose 5-phosphate reductoisomerase N-terminal" evidence="10">
    <location>
        <begin position="4"/>
        <end position="135"/>
    </location>
</feature>
<dbReference type="Gene3D" id="1.10.1740.10">
    <property type="match status" value="1"/>
</dbReference>
<dbReference type="InterPro" id="IPR003821">
    <property type="entry name" value="DXP_reductoisomerase"/>
</dbReference>
<feature type="binding site" evidence="9">
    <location>
        <position position="200"/>
    </location>
    <ligand>
        <name>1-deoxy-D-xylulose 5-phosphate</name>
        <dbReference type="ChEBI" id="CHEBI:57792"/>
    </ligand>
</feature>
<feature type="binding site" evidence="9">
    <location>
        <position position="152"/>
    </location>
    <ligand>
        <name>1-deoxy-D-xylulose 5-phosphate</name>
        <dbReference type="ChEBI" id="CHEBI:57792"/>
    </ligand>
</feature>
<comment type="catalytic activity">
    <reaction evidence="8">
        <text>2-C-methyl-D-erythritol 4-phosphate + NADP(+) = 1-deoxy-D-xylulose 5-phosphate + NADPH + H(+)</text>
        <dbReference type="Rhea" id="RHEA:13717"/>
        <dbReference type="ChEBI" id="CHEBI:15378"/>
        <dbReference type="ChEBI" id="CHEBI:57783"/>
        <dbReference type="ChEBI" id="CHEBI:57792"/>
        <dbReference type="ChEBI" id="CHEBI:58262"/>
        <dbReference type="ChEBI" id="CHEBI:58349"/>
        <dbReference type="EC" id="1.1.1.267"/>
    </reaction>
    <physiologicalReaction direction="right-to-left" evidence="8">
        <dbReference type="Rhea" id="RHEA:13719"/>
    </physiologicalReaction>
</comment>
<dbReference type="InterPro" id="IPR013644">
    <property type="entry name" value="DXP_reductoisomerase_C"/>
</dbReference>
<dbReference type="InterPro" id="IPR013512">
    <property type="entry name" value="DXP_reductoisomerase_N"/>
</dbReference>
<feature type="binding site" evidence="9">
    <location>
        <position position="11"/>
    </location>
    <ligand>
        <name>NADPH</name>
        <dbReference type="ChEBI" id="CHEBI:57783"/>
    </ligand>
</feature>
<dbReference type="GO" id="GO:0016853">
    <property type="term" value="F:isomerase activity"/>
    <property type="evidence" value="ECO:0007669"/>
    <property type="project" value="UniProtKB-KW"/>
</dbReference>
<dbReference type="Proteomes" id="UP000291933">
    <property type="component" value="Unassembled WGS sequence"/>
</dbReference>
<feature type="binding site" evidence="9">
    <location>
        <position position="218"/>
    </location>
    <ligand>
        <name>1-deoxy-D-xylulose 5-phosphate</name>
        <dbReference type="ChEBI" id="CHEBI:57792"/>
    </ligand>
</feature>
<feature type="binding site" evidence="9">
    <location>
        <position position="36"/>
    </location>
    <ligand>
        <name>NADPH</name>
        <dbReference type="ChEBI" id="CHEBI:57783"/>
    </ligand>
</feature>
<evidence type="ECO:0000256" key="7">
    <source>
        <dbReference type="ARBA" id="ARBA00023229"/>
    </source>
</evidence>
<dbReference type="AlphaFoldDB" id="A0A4Q9KM94"/>
<dbReference type="InterPro" id="IPR036169">
    <property type="entry name" value="DXPR_C_sf"/>
</dbReference>
<dbReference type="GO" id="GO:0030604">
    <property type="term" value="F:1-deoxy-D-xylulose-5-phosphate reductoisomerase activity"/>
    <property type="evidence" value="ECO:0007669"/>
    <property type="project" value="UniProtKB-UniRule"/>
</dbReference>
<name>A0A4Q9KM94_PROTD</name>
<dbReference type="Pfam" id="PF13288">
    <property type="entry name" value="DXPR_C"/>
    <property type="match status" value="1"/>
</dbReference>
<feature type="binding site" evidence="9">
    <location>
        <position position="222"/>
    </location>
    <ligand>
        <name>1-deoxy-D-xylulose 5-phosphate</name>
        <dbReference type="ChEBI" id="CHEBI:57792"/>
    </ligand>
</feature>
<dbReference type="PANTHER" id="PTHR30525:SF0">
    <property type="entry name" value="1-DEOXY-D-XYLULOSE 5-PHOSPHATE REDUCTOISOMERASE, CHLOROPLASTIC"/>
    <property type="match status" value="1"/>
</dbReference>
<dbReference type="SUPFAM" id="SSF55347">
    <property type="entry name" value="Glyceraldehyde-3-phosphate dehydrogenase-like, C-terminal domain"/>
    <property type="match status" value="1"/>
</dbReference>
<keyword evidence="5 9" id="KW-0560">Oxidoreductase</keyword>
<keyword evidence="7 9" id="KW-0414">Isoprene biosynthesis</keyword>
<gene>
    <name evidence="9" type="primary">dxr</name>
    <name evidence="13" type="ORF">ET996_04195</name>
</gene>
<sequence>MRDVIILGSTGSIGTQALDVISRNPDAFRVVGLGAGGGNVALLAEQIAAFRPRLVAVATWDAAKALARALHEAGVGVHEVAVGHGDAAMEALAASPCDVVLNGITGAAGLKPTLATLRAGTTLALANKESLVIGGRLVTSAAAPGQLVAVDSEHSALAQALRAGARGEVRRLILTASGGPFRGRTRDELADVTPDQALAHPTWAMGRVVTINSSTLMNKGLELLEAALLYDVDVDDITVVVHPTSDVHSMVEFCDGATIAQASPPDMRLPIALGIAWPDRVPDASPTYDWSVPRTWSFEPLDDEAFPAVNLARRCGKAAGTAPAVFNAANEVCVDAFCDGRLPYLGIVATVSAVVDEHLAGTAASASGRHVGDDELTVDAVLAADAWARERASELTGTPT</sequence>
<dbReference type="InterPro" id="IPR026877">
    <property type="entry name" value="DXPR_C"/>
</dbReference>
<evidence type="ECO:0000256" key="9">
    <source>
        <dbReference type="HAMAP-Rule" id="MF_00183"/>
    </source>
</evidence>
<keyword evidence="14" id="KW-1185">Reference proteome</keyword>
<dbReference type="OrthoDB" id="9806546at2"/>
<feature type="domain" description="DXP reductoisomerase C-terminal" evidence="12">
    <location>
        <begin position="263"/>
        <end position="390"/>
    </location>
</feature>
<comment type="function">
    <text evidence="9">Catalyzes the NADPH-dependent rearrangement and reduction of 1-deoxy-D-xylulose-5-phosphate (DXP) to 2-C-methyl-D-erythritol 4-phosphate (MEP).</text>
</comment>
<dbReference type="GO" id="GO:0030145">
    <property type="term" value="F:manganese ion binding"/>
    <property type="evidence" value="ECO:0007669"/>
    <property type="project" value="TreeGrafter"/>
</dbReference>
<dbReference type="NCBIfam" id="TIGR00243">
    <property type="entry name" value="Dxr"/>
    <property type="match status" value="1"/>
</dbReference>
<dbReference type="Pfam" id="PF08436">
    <property type="entry name" value="DXP_redisom_C"/>
    <property type="match status" value="1"/>
</dbReference>
<feature type="binding site" evidence="9">
    <location>
        <position position="222"/>
    </location>
    <ligand>
        <name>Mn(2+)</name>
        <dbReference type="ChEBI" id="CHEBI:29035"/>
    </ligand>
</feature>
<protein>
    <recommendedName>
        <fullName evidence="9">1-deoxy-D-xylulose 5-phosphate reductoisomerase</fullName>
        <shortName evidence="9">DXP reductoisomerase</shortName>
        <ecNumber evidence="9">1.1.1.267</ecNumber>
    </recommendedName>
    <alternativeName>
        <fullName evidence="9">1-deoxyxylulose-5-phosphate reductoisomerase</fullName>
    </alternativeName>
    <alternativeName>
        <fullName evidence="9">2-C-methyl-D-erythritol 4-phosphate synthase</fullName>
    </alternativeName>
</protein>
<organism evidence="13 14">
    <name type="scientific">Propioniciclava tarda</name>
    <dbReference type="NCBI Taxonomy" id="433330"/>
    <lineage>
        <taxon>Bacteria</taxon>
        <taxon>Bacillati</taxon>
        <taxon>Actinomycetota</taxon>
        <taxon>Actinomycetes</taxon>
        <taxon>Propionibacteriales</taxon>
        <taxon>Propionibacteriaceae</taxon>
        <taxon>Propioniciclava</taxon>
    </lineage>
</organism>
<feature type="binding site" evidence="9">
    <location>
        <position position="206"/>
    </location>
    <ligand>
        <name>NADPH</name>
        <dbReference type="ChEBI" id="CHEBI:57783"/>
    </ligand>
</feature>
<comment type="pathway">
    <text evidence="1 9">Isoprenoid biosynthesis; isopentenyl diphosphate biosynthesis via DXP pathway; isopentenyl diphosphate from 1-deoxy-D-xylulose 5-phosphate: step 1/6.</text>
</comment>
<dbReference type="PANTHER" id="PTHR30525">
    <property type="entry name" value="1-DEOXY-D-XYLULOSE 5-PHOSPHATE REDUCTOISOMERASE"/>
    <property type="match status" value="1"/>
</dbReference>
<dbReference type="HAMAP" id="MF_00183">
    <property type="entry name" value="DXP_reductoisom"/>
    <property type="match status" value="1"/>
</dbReference>
<evidence type="ECO:0000259" key="12">
    <source>
        <dbReference type="Pfam" id="PF13288"/>
    </source>
</evidence>
<proteinExistence type="inferred from homology"/>
<feature type="binding site" evidence="9">
    <location>
        <position position="13"/>
    </location>
    <ligand>
        <name>NADPH</name>
        <dbReference type="ChEBI" id="CHEBI:57783"/>
    </ligand>
</feature>
<dbReference type="Pfam" id="PF02670">
    <property type="entry name" value="DXP_reductoisom"/>
    <property type="match status" value="1"/>
</dbReference>
<evidence type="ECO:0000313" key="13">
    <source>
        <dbReference type="EMBL" id="TBT95652.1"/>
    </source>
</evidence>
<feature type="binding site" evidence="9">
    <location>
        <position position="128"/>
    </location>
    <ligand>
        <name>1-deoxy-D-xylulose 5-phosphate</name>
        <dbReference type="ChEBI" id="CHEBI:57792"/>
    </ligand>
</feature>
<evidence type="ECO:0000256" key="5">
    <source>
        <dbReference type="ARBA" id="ARBA00023002"/>
    </source>
</evidence>
<dbReference type="GO" id="GO:0070402">
    <property type="term" value="F:NADPH binding"/>
    <property type="evidence" value="ECO:0007669"/>
    <property type="project" value="InterPro"/>
</dbReference>
<feature type="binding site" evidence="9">
    <location>
        <position position="177"/>
    </location>
    <ligand>
        <name>1-deoxy-D-xylulose 5-phosphate</name>
        <dbReference type="ChEBI" id="CHEBI:57792"/>
    </ligand>
</feature>
<feature type="binding site" evidence="9">
    <location>
        <position position="219"/>
    </location>
    <ligand>
        <name>1-deoxy-D-xylulose 5-phosphate</name>
        <dbReference type="ChEBI" id="CHEBI:57792"/>
    </ligand>
</feature>
<evidence type="ECO:0000259" key="11">
    <source>
        <dbReference type="Pfam" id="PF08436"/>
    </source>
</evidence>
<feature type="domain" description="1-deoxy-D-xylulose 5-phosphate reductoisomerase C-terminal" evidence="11">
    <location>
        <begin position="147"/>
        <end position="230"/>
    </location>
</feature>
<keyword evidence="4 9" id="KW-0521">NADP</keyword>
<feature type="binding site" evidence="9">
    <location>
        <position position="10"/>
    </location>
    <ligand>
        <name>NADPH</name>
        <dbReference type="ChEBI" id="CHEBI:57783"/>
    </ligand>
</feature>
<dbReference type="SUPFAM" id="SSF51735">
    <property type="entry name" value="NAD(P)-binding Rossmann-fold domains"/>
    <property type="match status" value="1"/>
</dbReference>
<dbReference type="Gene3D" id="3.40.50.720">
    <property type="entry name" value="NAD(P)-binding Rossmann-like Domain"/>
    <property type="match status" value="1"/>
</dbReference>
<keyword evidence="9" id="KW-0460">Magnesium</keyword>
<evidence type="ECO:0000313" key="14">
    <source>
        <dbReference type="Proteomes" id="UP000291933"/>
    </source>
</evidence>
<keyword evidence="6 9" id="KW-0464">Manganese</keyword>
<feature type="binding site" evidence="9">
    <location>
        <position position="213"/>
    </location>
    <ligand>
        <name>1-deoxy-D-xylulose 5-phosphate</name>
        <dbReference type="ChEBI" id="CHEBI:57792"/>
    </ligand>
</feature>
<keyword evidence="3 9" id="KW-0479">Metal-binding</keyword>
<evidence type="ECO:0000256" key="4">
    <source>
        <dbReference type="ARBA" id="ARBA00022857"/>
    </source>
</evidence>
<feature type="binding site" evidence="9">
    <location>
        <position position="39"/>
    </location>
    <ligand>
        <name>NADPH</name>
        <dbReference type="ChEBI" id="CHEBI:57783"/>
    </ligand>
</feature>
<feature type="binding site" evidence="9">
    <location>
        <position position="129"/>
    </location>
    <ligand>
        <name>NADPH</name>
        <dbReference type="ChEBI" id="CHEBI:57783"/>
    </ligand>
</feature>
<comment type="similarity">
    <text evidence="2 9">Belongs to the DXR family.</text>
</comment>
<reference evidence="13 14" key="1">
    <citation type="submission" date="2019-01" db="EMBL/GenBank/DDBJ databases">
        <title>Lactibacter flavus gen. nov., sp. nov., a novel bacterium of the family Propionibacteriaceae isolated from raw milk and dairy products.</title>
        <authorList>
            <person name="Huptas C."/>
            <person name="Wenning M."/>
            <person name="Breitenwieser F."/>
            <person name="Doll E."/>
            <person name="Von Neubeck M."/>
            <person name="Busse H.-J."/>
            <person name="Scherer S."/>
        </authorList>
    </citation>
    <scope>NUCLEOTIDE SEQUENCE [LARGE SCALE GENOMIC DNA]</scope>
    <source>
        <strain evidence="13 14">DSM 22130</strain>
    </source>
</reference>
<dbReference type="InterPro" id="IPR036291">
    <property type="entry name" value="NAD(P)-bd_dom_sf"/>
</dbReference>
<dbReference type="RefSeq" id="WP_131171304.1">
    <property type="nucleotide sequence ID" value="NZ_FXTL01000003.1"/>
</dbReference>
<comment type="caution">
    <text evidence="13">The sequence shown here is derived from an EMBL/GenBank/DDBJ whole genome shotgun (WGS) entry which is preliminary data.</text>
</comment>
<dbReference type="EC" id="1.1.1.267" evidence="9"/>
<feature type="binding site" evidence="9">
    <location>
        <position position="153"/>
    </location>
    <ligand>
        <name>Mn(2+)</name>
        <dbReference type="ChEBI" id="CHEBI:29035"/>
    </ligand>
</feature>
<dbReference type="SUPFAM" id="SSF69055">
    <property type="entry name" value="1-deoxy-D-xylulose-5-phosphate reductoisomerase, C-terminal domain"/>
    <property type="match status" value="1"/>
</dbReference>
<feature type="binding site" evidence="9">
    <location>
        <position position="151"/>
    </location>
    <ligand>
        <name>Mn(2+)</name>
        <dbReference type="ChEBI" id="CHEBI:29035"/>
    </ligand>
</feature>
<dbReference type="EMBL" id="SDMR01000003">
    <property type="protein sequence ID" value="TBT95652.1"/>
    <property type="molecule type" value="Genomic_DNA"/>
</dbReference>
<evidence type="ECO:0000256" key="2">
    <source>
        <dbReference type="ARBA" id="ARBA00006825"/>
    </source>
</evidence>
<evidence type="ECO:0000256" key="3">
    <source>
        <dbReference type="ARBA" id="ARBA00022723"/>
    </source>
</evidence>
<feature type="binding site" evidence="9">
    <location>
        <position position="153"/>
    </location>
    <ligand>
        <name>1-deoxy-D-xylulose 5-phosphate</name>
        <dbReference type="ChEBI" id="CHEBI:57792"/>
    </ligand>
</feature>
<dbReference type="UniPathway" id="UPA00056">
    <property type="reaction ID" value="UER00092"/>
</dbReference>
<dbReference type="PIRSF" id="PIRSF006205">
    <property type="entry name" value="Dxp_reductismrs"/>
    <property type="match status" value="1"/>
</dbReference>
<comment type="caution">
    <text evidence="9">Lacks conserved residue(s) required for the propagation of feature annotation.</text>
</comment>
<comment type="cofactor">
    <cofactor evidence="9">
        <name>Mg(2+)</name>
        <dbReference type="ChEBI" id="CHEBI:18420"/>
    </cofactor>
    <cofactor evidence="9">
        <name>Mn(2+)</name>
        <dbReference type="ChEBI" id="CHEBI:29035"/>
    </cofactor>
</comment>
<evidence type="ECO:0000256" key="8">
    <source>
        <dbReference type="ARBA" id="ARBA00048543"/>
    </source>
</evidence>
<accession>A0A4Q9KM94</accession>
<dbReference type="FunFam" id="3.40.50.720:FF:000045">
    <property type="entry name" value="1-deoxy-D-xylulose 5-phosphate reductoisomerase"/>
    <property type="match status" value="1"/>
</dbReference>
<keyword evidence="13" id="KW-0413">Isomerase</keyword>
<evidence type="ECO:0000256" key="1">
    <source>
        <dbReference type="ARBA" id="ARBA00005094"/>
    </source>
</evidence>
<evidence type="ECO:0000259" key="10">
    <source>
        <dbReference type="Pfam" id="PF02670"/>
    </source>
</evidence>
<dbReference type="GO" id="GO:0051484">
    <property type="term" value="P:isopentenyl diphosphate biosynthetic process, methylerythritol 4-phosphate pathway involved in terpenoid biosynthetic process"/>
    <property type="evidence" value="ECO:0007669"/>
    <property type="project" value="TreeGrafter"/>
</dbReference>